<dbReference type="GO" id="GO:0008855">
    <property type="term" value="F:exodeoxyribonuclease VII activity"/>
    <property type="evidence" value="ECO:0007669"/>
    <property type="project" value="UniProtKB-UniRule"/>
</dbReference>
<evidence type="ECO:0000259" key="8">
    <source>
        <dbReference type="Pfam" id="PF13742"/>
    </source>
</evidence>
<sequence>MNKIYTVAQVNGYIKRLFVSDYALNHIYMKGEVSNCKYHSSGHIYFTLKDQESAISCVMFAGSRKEGLTFQLADGQSVVAGGNVSVYERDGKYQLYAKEIFLHGAGALYEEYERLKKKLSDEGLFDSDKKKTIPMFPKKVGIVTSKTGAAIRDIESIAKRRNPYVQLVLYPAQVQGVGAGKTIAKGIEQLDKMNMDTIIIGRGGGSIEDLWAFNEEIVARAIFRANTPIISGTGHETDTTIADYVADLRAATPSAACELAIPDYFGMLEQFRAYEQALRRPIEHKIQTYRYQLDNKQWQLERVSPKQKLQEKKMRLADLEIKLQDIMEQKIERKRHQIALYTEKLHGLSPTAKLTGGYGFITDKDKKVLRSVTKIQEGDTITVTLIDGEIEATVQHITEQK</sequence>
<evidence type="ECO:0000259" key="7">
    <source>
        <dbReference type="Pfam" id="PF02601"/>
    </source>
</evidence>
<keyword evidence="4 5" id="KW-0269">Exonuclease</keyword>
<reference evidence="9" key="2">
    <citation type="journal article" date="2021" name="PeerJ">
        <title>Extensive microbial diversity within the chicken gut microbiome revealed by metagenomics and culture.</title>
        <authorList>
            <person name="Gilroy R."/>
            <person name="Ravi A."/>
            <person name="Getino M."/>
            <person name="Pursley I."/>
            <person name="Horton D.L."/>
            <person name="Alikhan N.F."/>
            <person name="Baker D."/>
            <person name="Gharbi K."/>
            <person name="Hall N."/>
            <person name="Watson M."/>
            <person name="Adriaenssens E.M."/>
            <person name="Foster-Nyarko E."/>
            <person name="Jarju S."/>
            <person name="Secka A."/>
            <person name="Antonio M."/>
            <person name="Oren A."/>
            <person name="Chaudhuri R.R."/>
            <person name="La Ragione R."/>
            <person name="Hildebrand F."/>
            <person name="Pallen M.J."/>
        </authorList>
    </citation>
    <scope>NUCLEOTIDE SEQUENCE</scope>
    <source>
        <strain evidence="9">E3-2379</strain>
    </source>
</reference>
<dbReference type="Pfam" id="PF02601">
    <property type="entry name" value="Exonuc_VII_L"/>
    <property type="match status" value="1"/>
</dbReference>
<dbReference type="CDD" id="cd04489">
    <property type="entry name" value="ExoVII_LU_OBF"/>
    <property type="match status" value="1"/>
</dbReference>
<comment type="function">
    <text evidence="5">Bidirectionally degrades single-stranded DNA into large acid-insoluble oligonucleotides, which are then degraded further into small acid-soluble oligonucleotides.</text>
</comment>
<dbReference type="HAMAP" id="MF_00378">
    <property type="entry name" value="Exonuc_7_L"/>
    <property type="match status" value="1"/>
</dbReference>
<protein>
    <recommendedName>
        <fullName evidence="5">Exodeoxyribonuclease 7 large subunit</fullName>
        <ecNumber evidence="5">3.1.11.6</ecNumber>
    </recommendedName>
    <alternativeName>
        <fullName evidence="5">Exodeoxyribonuclease VII large subunit</fullName>
        <shortName evidence="5">Exonuclease VII large subunit</shortName>
    </alternativeName>
</protein>
<dbReference type="GO" id="GO:0003676">
    <property type="term" value="F:nucleic acid binding"/>
    <property type="evidence" value="ECO:0007669"/>
    <property type="project" value="InterPro"/>
</dbReference>
<dbReference type="EC" id="3.1.11.6" evidence="5"/>
<feature type="domain" description="OB-fold nucleic acid binding" evidence="8">
    <location>
        <begin position="5"/>
        <end position="100"/>
    </location>
</feature>
<reference evidence="9" key="1">
    <citation type="submission" date="2020-10" db="EMBL/GenBank/DDBJ databases">
        <authorList>
            <person name="Gilroy R."/>
        </authorList>
    </citation>
    <scope>NUCLEOTIDE SEQUENCE</scope>
    <source>
        <strain evidence="9">E3-2379</strain>
    </source>
</reference>
<accession>A0A9D9I340</accession>
<comment type="catalytic activity">
    <reaction evidence="5 6">
        <text>Exonucleolytic cleavage in either 5'- to 3'- or 3'- to 5'-direction to yield nucleoside 5'-phosphates.</text>
        <dbReference type="EC" id="3.1.11.6"/>
    </reaction>
</comment>
<comment type="caution">
    <text evidence="9">The sequence shown here is derived from an EMBL/GenBank/DDBJ whole genome shotgun (WGS) entry which is preliminary data.</text>
</comment>
<evidence type="ECO:0000313" key="10">
    <source>
        <dbReference type="Proteomes" id="UP000823618"/>
    </source>
</evidence>
<comment type="subunit">
    <text evidence="5">Heterooligomer composed of large and small subunits.</text>
</comment>
<keyword evidence="1 5" id="KW-0963">Cytoplasm</keyword>
<evidence type="ECO:0000256" key="5">
    <source>
        <dbReference type="HAMAP-Rule" id="MF_00378"/>
    </source>
</evidence>
<dbReference type="GO" id="GO:0005737">
    <property type="term" value="C:cytoplasm"/>
    <property type="evidence" value="ECO:0007669"/>
    <property type="project" value="UniProtKB-SubCell"/>
</dbReference>
<gene>
    <name evidence="5 9" type="primary">xseA</name>
    <name evidence="9" type="ORF">IAC13_09440</name>
</gene>
<dbReference type="EMBL" id="JADIML010000269">
    <property type="protein sequence ID" value="MBO8464141.1"/>
    <property type="molecule type" value="Genomic_DNA"/>
</dbReference>
<dbReference type="PANTHER" id="PTHR30008">
    <property type="entry name" value="EXODEOXYRIBONUCLEASE 7 LARGE SUBUNIT"/>
    <property type="match status" value="1"/>
</dbReference>
<organism evidence="9 10">
    <name type="scientific">Candidatus Scybalomonas excrementavium</name>
    <dbReference type="NCBI Taxonomy" id="2840943"/>
    <lineage>
        <taxon>Bacteria</taxon>
        <taxon>Bacillati</taxon>
        <taxon>Bacillota</taxon>
        <taxon>Clostridia</taxon>
        <taxon>Lachnospirales</taxon>
        <taxon>Lachnospiraceae</taxon>
        <taxon>Lachnospiraceae incertae sedis</taxon>
        <taxon>Candidatus Scybalomonas</taxon>
    </lineage>
</organism>
<evidence type="ECO:0000256" key="1">
    <source>
        <dbReference type="ARBA" id="ARBA00022490"/>
    </source>
</evidence>
<dbReference type="GO" id="GO:0006308">
    <property type="term" value="P:DNA catabolic process"/>
    <property type="evidence" value="ECO:0007669"/>
    <property type="project" value="UniProtKB-UniRule"/>
</dbReference>
<name>A0A9D9I340_9FIRM</name>
<evidence type="ECO:0000256" key="2">
    <source>
        <dbReference type="ARBA" id="ARBA00022722"/>
    </source>
</evidence>
<proteinExistence type="inferred from homology"/>
<keyword evidence="2 5" id="KW-0540">Nuclease</keyword>
<dbReference type="InterPro" id="IPR025824">
    <property type="entry name" value="OB-fold_nuc-bd_dom"/>
</dbReference>
<dbReference type="Proteomes" id="UP000823618">
    <property type="component" value="Unassembled WGS sequence"/>
</dbReference>
<evidence type="ECO:0000256" key="4">
    <source>
        <dbReference type="ARBA" id="ARBA00022839"/>
    </source>
</evidence>
<dbReference type="Pfam" id="PF13742">
    <property type="entry name" value="tRNA_anti_2"/>
    <property type="match status" value="1"/>
</dbReference>
<dbReference type="GO" id="GO:0009318">
    <property type="term" value="C:exodeoxyribonuclease VII complex"/>
    <property type="evidence" value="ECO:0007669"/>
    <property type="project" value="UniProtKB-UniRule"/>
</dbReference>
<dbReference type="NCBIfam" id="TIGR00237">
    <property type="entry name" value="xseA"/>
    <property type="match status" value="1"/>
</dbReference>
<dbReference type="InterPro" id="IPR020579">
    <property type="entry name" value="Exonuc_VII_lsu_C"/>
</dbReference>
<dbReference type="InterPro" id="IPR003753">
    <property type="entry name" value="Exonuc_VII_L"/>
</dbReference>
<dbReference type="AlphaFoldDB" id="A0A9D9I340"/>
<evidence type="ECO:0000313" key="9">
    <source>
        <dbReference type="EMBL" id="MBO8464141.1"/>
    </source>
</evidence>
<evidence type="ECO:0000256" key="3">
    <source>
        <dbReference type="ARBA" id="ARBA00022801"/>
    </source>
</evidence>
<evidence type="ECO:0000256" key="6">
    <source>
        <dbReference type="RuleBase" id="RU004355"/>
    </source>
</evidence>
<comment type="subcellular location">
    <subcellularLocation>
        <location evidence="5 6">Cytoplasm</location>
    </subcellularLocation>
</comment>
<comment type="similarity">
    <text evidence="5 6">Belongs to the XseA family.</text>
</comment>
<dbReference type="PANTHER" id="PTHR30008:SF0">
    <property type="entry name" value="EXODEOXYRIBONUCLEASE 7 LARGE SUBUNIT"/>
    <property type="match status" value="1"/>
</dbReference>
<feature type="domain" description="Exonuclease VII large subunit C-terminal" evidence="7">
    <location>
        <begin position="124"/>
        <end position="338"/>
    </location>
</feature>
<keyword evidence="3 5" id="KW-0378">Hydrolase</keyword>